<dbReference type="SUPFAM" id="SSF56214">
    <property type="entry name" value="4'-phosphopantetheinyl transferase"/>
    <property type="match status" value="1"/>
</dbReference>
<evidence type="ECO:0000313" key="4">
    <source>
        <dbReference type="Proteomes" id="UP000006694"/>
    </source>
</evidence>
<protein>
    <recommendedName>
        <fullName evidence="2">4'-phosphopantetheinyl transferase domain-containing protein</fullName>
    </recommendedName>
</protein>
<dbReference type="EMBL" id="CP000685">
    <property type="protein sequence ID" value="ABQ06823.1"/>
    <property type="molecule type" value="Genomic_DNA"/>
</dbReference>
<dbReference type="GO" id="GO:0000287">
    <property type="term" value="F:magnesium ion binding"/>
    <property type="evidence" value="ECO:0007669"/>
    <property type="project" value="InterPro"/>
</dbReference>
<keyword evidence="1" id="KW-0808">Transferase</keyword>
<dbReference type="GeneID" id="31766733"/>
<proteinExistence type="predicted"/>
<gene>
    <name evidence="3" type="ordered locus">Fjoh_3812</name>
</gene>
<dbReference type="InterPro" id="IPR008278">
    <property type="entry name" value="4-PPantetheinyl_Trfase_dom"/>
</dbReference>
<dbReference type="eggNOG" id="COG0736">
    <property type="taxonomic scope" value="Bacteria"/>
</dbReference>
<keyword evidence="4" id="KW-1185">Reference proteome</keyword>
<feature type="domain" description="4'-phosphopantetheinyl transferase" evidence="2">
    <location>
        <begin position="2"/>
        <end position="104"/>
    </location>
</feature>
<dbReference type="HOGENOM" id="CLU_120497_0_0_10"/>
<organism evidence="3 4">
    <name type="scientific">Flavobacterium johnsoniae (strain ATCC 17061 / DSM 2064 / JCM 8514 / BCRC 14874 / CCUG 350202 / NBRC 14942 / NCIMB 11054 / UW101)</name>
    <name type="common">Cytophaga johnsonae</name>
    <dbReference type="NCBI Taxonomy" id="376686"/>
    <lineage>
        <taxon>Bacteria</taxon>
        <taxon>Pseudomonadati</taxon>
        <taxon>Bacteroidota</taxon>
        <taxon>Flavobacteriia</taxon>
        <taxon>Flavobacteriales</taxon>
        <taxon>Flavobacteriaceae</taxon>
        <taxon>Flavobacterium</taxon>
    </lineage>
</organism>
<dbReference type="Proteomes" id="UP000006694">
    <property type="component" value="Chromosome"/>
</dbReference>
<dbReference type="STRING" id="376686.Fjoh_3812"/>
<dbReference type="KEGG" id="fjo:Fjoh_3812"/>
<dbReference type="Gene3D" id="3.90.470.20">
    <property type="entry name" value="4'-phosphopantetheinyl transferase domain"/>
    <property type="match status" value="1"/>
</dbReference>
<evidence type="ECO:0000256" key="1">
    <source>
        <dbReference type="ARBA" id="ARBA00022679"/>
    </source>
</evidence>
<name>A5FD90_FLAJ1</name>
<reference evidence="3 4" key="1">
    <citation type="journal article" date="2009" name="Appl. Environ. Microbiol.">
        <title>Novel features of the polysaccharide-digesting gliding bacterium Flavobacterium johnsoniae as revealed by genome sequence analysis.</title>
        <authorList>
            <person name="McBride M.J."/>
            <person name="Xie G."/>
            <person name="Martens E.C."/>
            <person name="Lapidus A."/>
            <person name="Henrissat B."/>
            <person name="Rhodes R.G."/>
            <person name="Goltsman E."/>
            <person name="Wang W."/>
            <person name="Xu J."/>
            <person name="Hunnicutt D.W."/>
            <person name="Staroscik A.M."/>
            <person name="Hoover T.R."/>
            <person name="Cheng Y.Q."/>
            <person name="Stein J.L."/>
        </authorList>
    </citation>
    <scope>NUCLEOTIDE SEQUENCE [LARGE SCALE GENOMIC DNA]</scope>
    <source>
        <strain evidence="4">ATCC 17061 / DSM 2064 / JCM 8514 / BCRC 14874 / CCUG 350202 / NBRC 14942 / NCIMB 11054 / UW101</strain>
    </source>
</reference>
<dbReference type="RefSeq" id="WP_012025789.1">
    <property type="nucleotide sequence ID" value="NC_009441.1"/>
</dbReference>
<dbReference type="Pfam" id="PF01648">
    <property type="entry name" value="ACPS"/>
    <property type="match status" value="1"/>
</dbReference>
<sequence>MIGNDVIDILQTRRESNWQRSGFIAKLFNDEEQLLIEKSTDPESMLWILWSMKEAAYKVHNRKTKIREYIPKKLICKIESQNQNSINGKVTCLKNIYYTQTLFSKDSIHTIAVSVLDDLNKVIEVEKKSIVKDQYGIPYLDVSSQNRLQDISISHHGRFEKAVTISS</sequence>
<dbReference type="AlphaFoldDB" id="A5FD90"/>
<evidence type="ECO:0000259" key="2">
    <source>
        <dbReference type="Pfam" id="PF01648"/>
    </source>
</evidence>
<dbReference type="GO" id="GO:0008897">
    <property type="term" value="F:holo-[acyl-carrier-protein] synthase activity"/>
    <property type="evidence" value="ECO:0007669"/>
    <property type="project" value="InterPro"/>
</dbReference>
<evidence type="ECO:0000313" key="3">
    <source>
        <dbReference type="EMBL" id="ABQ06823.1"/>
    </source>
</evidence>
<dbReference type="InterPro" id="IPR037143">
    <property type="entry name" value="4-PPantetheinyl_Trfase_dom_sf"/>
</dbReference>
<dbReference type="OrthoDB" id="663853at2"/>
<accession>A5FD90</accession>